<evidence type="ECO:0000256" key="4">
    <source>
        <dbReference type="ARBA" id="ARBA00023136"/>
    </source>
</evidence>
<evidence type="ECO:0000256" key="5">
    <source>
        <dbReference type="SAM" id="Phobius"/>
    </source>
</evidence>
<dbReference type="PROSITE" id="PS50262">
    <property type="entry name" value="G_PROTEIN_RECEP_F1_2"/>
    <property type="match status" value="1"/>
</dbReference>
<dbReference type="Gene3D" id="1.20.1070.10">
    <property type="entry name" value="Rhodopsin 7-helix transmembrane proteins"/>
    <property type="match status" value="1"/>
</dbReference>
<dbReference type="InterPro" id="IPR000276">
    <property type="entry name" value="GPCR_Rhodpsn"/>
</dbReference>
<dbReference type="SUPFAM" id="SSF81321">
    <property type="entry name" value="Family A G protein-coupled receptor-like"/>
    <property type="match status" value="1"/>
</dbReference>
<dbReference type="Proteomes" id="UP000663852">
    <property type="component" value="Unassembled WGS sequence"/>
</dbReference>
<feature type="transmembrane region" description="Helical" evidence="5">
    <location>
        <begin position="164"/>
        <end position="183"/>
    </location>
</feature>
<dbReference type="Pfam" id="PF00001">
    <property type="entry name" value="7tm_1"/>
    <property type="match status" value="1"/>
</dbReference>
<keyword evidence="9" id="KW-1185">Reference proteome</keyword>
<dbReference type="EMBL" id="CAJNOJ010000015">
    <property type="protein sequence ID" value="CAF0816568.1"/>
    <property type="molecule type" value="Genomic_DNA"/>
</dbReference>
<evidence type="ECO:0000256" key="3">
    <source>
        <dbReference type="ARBA" id="ARBA00022989"/>
    </source>
</evidence>
<evidence type="ECO:0000313" key="8">
    <source>
        <dbReference type="EMBL" id="CAF1056447.1"/>
    </source>
</evidence>
<dbReference type="AlphaFoldDB" id="A0A813U022"/>
<keyword evidence="4 5" id="KW-0472">Membrane</keyword>
<dbReference type="GO" id="GO:0004930">
    <property type="term" value="F:G protein-coupled receptor activity"/>
    <property type="evidence" value="ECO:0007669"/>
    <property type="project" value="InterPro"/>
</dbReference>
<comment type="subcellular location">
    <subcellularLocation>
        <location evidence="1">Membrane</location>
    </subcellularLocation>
</comment>
<feature type="transmembrane region" description="Helical" evidence="5">
    <location>
        <begin position="28"/>
        <end position="51"/>
    </location>
</feature>
<dbReference type="EMBL" id="CAJNOR010001012">
    <property type="protein sequence ID" value="CAF1056447.1"/>
    <property type="molecule type" value="Genomic_DNA"/>
</dbReference>
<keyword evidence="2 5" id="KW-0812">Transmembrane</keyword>
<sequence>MISLPCCLFALYHLLFNRNLREALNNHLIIVLLLIDLIIESIDFPLIIHYYQLNGNWQVTRPFSKLWSYSNFGFFPTQTIVFAWCTIERHIFIFHNQWFLTKRKRILLHYIPLIIIPLYCLIYYAISIFYTYSICEYIDIQSTVLGLYLPCFILNPIHFKIDLILHQIIPILIIIISTLALFFRFLRQRIHMKQSIQWKKQRRLIIQVLSIFIVFGIFQFPWTILQLCNLFGLSLNSLQIIQNFMFFFGCYVVFLFPFVCLGTIPEIGKKIQILLFYNQNRRVRPNQVSYPNRAL</sequence>
<accession>A0A813U022</accession>
<keyword evidence="3 5" id="KW-1133">Transmembrane helix</keyword>
<evidence type="ECO:0000313" key="10">
    <source>
        <dbReference type="Proteomes" id="UP000663852"/>
    </source>
</evidence>
<evidence type="ECO:0000256" key="1">
    <source>
        <dbReference type="ARBA" id="ARBA00004370"/>
    </source>
</evidence>
<feature type="transmembrane region" description="Helical" evidence="5">
    <location>
        <begin position="244"/>
        <end position="264"/>
    </location>
</feature>
<feature type="transmembrane region" description="Helical" evidence="5">
    <location>
        <begin position="107"/>
        <end position="126"/>
    </location>
</feature>
<evidence type="ECO:0000256" key="2">
    <source>
        <dbReference type="ARBA" id="ARBA00022692"/>
    </source>
</evidence>
<feature type="transmembrane region" description="Helical" evidence="5">
    <location>
        <begin position="66"/>
        <end position="87"/>
    </location>
</feature>
<dbReference type="Proteomes" id="UP000663828">
    <property type="component" value="Unassembled WGS sequence"/>
</dbReference>
<protein>
    <recommendedName>
        <fullName evidence="6">G-protein coupled receptors family 1 profile domain-containing protein</fullName>
    </recommendedName>
</protein>
<proteinExistence type="predicted"/>
<name>A0A813U022_ADIRI</name>
<evidence type="ECO:0000259" key="6">
    <source>
        <dbReference type="PROSITE" id="PS50262"/>
    </source>
</evidence>
<feature type="domain" description="G-protein coupled receptors family 1 profile" evidence="6">
    <location>
        <begin position="6"/>
        <end position="260"/>
    </location>
</feature>
<dbReference type="GO" id="GO:0016020">
    <property type="term" value="C:membrane"/>
    <property type="evidence" value="ECO:0007669"/>
    <property type="project" value="UniProtKB-SubCell"/>
</dbReference>
<gene>
    <name evidence="7" type="ORF">EDS130_LOCUS5629</name>
    <name evidence="8" type="ORF">XAT740_LOCUS16049</name>
</gene>
<organism evidence="7 10">
    <name type="scientific">Adineta ricciae</name>
    <name type="common">Rotifer</name>
    <dbReference type="NCBI Taxonomy" id="249248"/>
    <lineage>
        <taxon>Eukaryota</taxon>
        <taxon>Metazoa</taxon>
        <taxon>Spiralia</taxon>
        <taxon>Gnathifera</taxon>
        <taxon>Rotifera</taxon>
        <taxon>Eurotatoria</taxon>
        <taxon>Bdelloidea</taxon>
        <taxon>Adinetida</taxon>
        <taxon>Adinetidae</taxon>
        <taxon>Adineta</taxon>
    </lineage>
</organism>
<evidence type="ECO:0000313" key="9">
    <source>
        <dbReference type="Proteomes" id="UP000663828"/>
    </source>
</evidence>
<reference evidence="7" key="1">
    <citation type="submission" date="2021-02" db="EMBL/GenBank/DDBJ databases">
        <authorList>
            <person name="Nowell W R."/>
        </authorList>
    </citation>
    <scope>NUCLEOTIDE SEQUENCE</scope>
</reference>
<evidence type="ECO:0000313" key="7">
    <source>
        <dbReference type="EMBL" id="CAF0816568.1"/>
    </source>
</evidence>
<feature type="transmembrane region" description="Helical" evidence="5">
    <location>
        <begin position="204"/>
        <end position="224"/>
    </location>
</feature>
<comment type="caution">
    <text evidence="7">The sequence shown here is derived from an EMBL/GenBank/DDBJ whole genome shotgun (WGS) entry which is preliminary data.</text>
</comment>
<dbReference type="InterPro" id="IPR017452">
    <property type="entry name" value="GPCR_Rhodpsn_7TM"/>
</dbReference>